<protein>
    <submittedName>
        <fullName evidence="1">Uncharacterized protein</fullName>
    </submittedName>
</protein>
<proteinExistence type="predicted"/>
<keyword evidence="2" id="KW-1185">Reference proteome</keyword>
<evidence type="ECO:0000313" key="1">
    <source>
        <dbReference type="EMBL" id="KAF9460949.1"/>
    </source>
</evidence>
<dbReference type="Proteomes" id="UP000807353">
    <property type="component" value="Unassembled WGS sequence"/>
</dbReference>
<evidence type="ECO:0000313" key="2">
    <source>
        <dbReference type="Proteomes" id="UP000807353"/>
    </source>
</evidence>
<reference evidence="1" key="1">
    <citation type="submission" date="2020-11" db="EMBL/GenBank/DDBJ databases">
        <authorList>
            <consortium name="DOE Joint Genome Institute"/>
            <person name="Ahrendt S."/>
            <person name="Riley R."/>
            <person name="Andreopoulos W."/>
            <person name="Labutti K."/>
            <person name="Pangilinan J."/>
            <person name="Ruiz-Duenas F.J."/>
            <person name="Barrasa J.M."/>
            <person name="Sanchez-Garcia M."/>
            <person name="Camarero S."/>
            <person name="Miyauchi S."/>
            <person name="Serrano A."/>
            <person name="Linde D."/>
            <person name="Babiker R."/>
            <person name="Drula E."/>
            <person name="Ayuso-Fernandez I."/>
            <person name="Pacheco R."/>
            <person name="Padilla G."/>
            <person name="Ferreira P."/>
            <person name="Barriuso J."/>
            <person name="Kellner H."/>
            <person name="Castanera R."/>
            <person name="Alfaro M."/>
            <person name="Ramirez L."/>
            <person name="Pisabarro A.G."/>
            <person name="Kuo A."/>
            <person name="Tritt A."/>
            <person name="Lipzen A."/>
            <person name="He G."/>
            <person name="Yan M."/>
            <person name="Ng V."/>
            <person name="Cullen D."/>
            <person name="Martin F."/>
            <person name="Rosso M.-N."/>
            <person name="Henrissat B."/>
            <person name="Hibbett D."/>
            <person name="Martinez A.T."/>
            <person name="Grigoriev I.V."/>
        </authorList>
    </citation>
    <scope>NUCLEOTIDE SEQUENCE</scope>
    <source>
        <strain evidence="1">CBS 247.69</strain>
    </source>
</reference>
<dbReference type="OrthoDB" id="3166422at2759"/>
<dbReference type="EMBL" id="MU150291">
    <property type="protein sequence ID" value="KAF9460949.1"/>
    <property type="molecule type" value="Genomic_DNA"/>
</dbReference>
<accession>A0A9P5Y277</accession>
<name>A0A9P5Y277_9AGAR</name>
<gene>
    <name evidence="1" type="ORF">BDZ94DRAFT_1264794</name>
</gene>
<dbReference type="AlphaFoldDB" id="A0A9P5Y277"/>
<comment type="caution">
    <text evidence="1">The sequence shown here is derived from an EMBL/GenBank/DDBJ whole genome shotgun (WGS) entry which is preliminary data.</text>
</comment>
<sequence length="70" mass="7658">MDRFESLGNYDATVREYLILIDRYITKGAHLSKANMAFLTLGSSNPVEKTSNVKSTIFATGSVAVGLHHV</sequence>
<organism evidence="1 2">
    <name type="scientific">Collybia nuda</name>
    <dbReference type="NCBI Taxonomy" id="64659"/>
    <lineage>
        <taxon>Eukaryota</taxon>
        <taxon>Fungi</taxon>
        <taxon>Dikarya</taxon>
        <taxon>Basidiomycota</taxon>
        <taxon>Agaricomycotina</taxon>
        <taxon>Agaricomycetes</taxon>
        <taxon>Agaricomycetidae</taxon>
        <taxon>Agaricales</taxon>
        <taxon>Tricholomatineae</taxon>
        <taxon>Clitocybaceae</taxon>
        <taxon>Collybia</taxon>
    </lineage>
</organism>